<evidence type="ECO:0000313" key="3">
    <source>
        <dbReference type="Proteomes" id="UP001623600"/>
    </source>
</evidence>
<keyword evidence="3" id="KW-1185">Reference proteome</keyword>
<reference evidence="2 3" key="1">
    <citation type="submission" date="2024-11" db="EMBL/GenBank/DDBJ databases">
        <authorList>
            <person name="Heng Y.C."/>
            <person name="Lim A.C.H."/>
            <person name="Lee J.K.Y."/>
            <person name="Kittelmann S."/>
        </authorList>
    </citation>
    <scope>NUCLEOTIDE SEQUENCE [LARGE SCALE GENOMIC DNA]</scope>
    <source>
        <strain evidence="2 3">WILCCON 0112</strain>
    </source>
</reference>
<protein>
    <submittedName>
        <fullName evidence="2">TolC family protein</fullName>
    </submittedName>
</protein>
<dbReference type="Gene3D" id="1.20.1600.10">
    <property type="entry name" value="Outer membrane efflux proteins (OEP)"/>
    <property type="match status" value="2"/>
</dbReference>
<proteinExistence type="predicted"/>
<accession>A0ABW8S856</accession>
<organism evidence="2 3">
    <name type="scientific">Candidatus Clostridium helianthi</name>
    <dbReference type="NCBI Taxonomy" id="3381660"/>
    <lineage>
        <taxon>Bacteria</taxon>
        <taxon>Bacillati</taxon>
        <taxon>Bacillota</taxon>
        <taxon>Clostridia</taxon>
        <taxon>Eubacteriales</taxon>
        <taxon>Clostridiaceae</taxon>
        <taxon>Clostridium</taxon>
    </lineage>
</organism>
<gene>
    <name evidence="2" type="ORF">ACJDTP_15100</name>
</gene>
<dbReference type="EMBL" id="JBJIAB010000019">
    <property type="protein sequence ID" value="MFL0166397.1"/>
    <property type="molecule type" value="Genomic_DNA"/>
</dbReference>
<dbReference type="SUPFAM" id="SSF56954">
    <property type="entry name" value="Outer membrane efflux proteins (OEP)"/>
    <property type="match status" value="2"/>
</dbReference>
<comment type="caution">
    <text evidence="2">The sequence shown here is derived from an EMBL/GenBank/DDBJ whole genome shotgun (WGS) entry which is preliminary data.</text>
</comment>
<name>A0ABW8S856_9CLOT</name>
<feature type="coiled-coil region" evidence="1">
    <location>
        <begin position="360"/>
        <end position="387"/>
    </location>
</feature>
<evidence type="ECO:0000256" key="1">
    <source>
        <dbReference type="SAM" id="Coils"/>
    </source>
</evidence>
<dbReference type="RefSeq" id="WP_406761697.1">
    <property type="nucleotide sequence ID" value="NZ_JBJIAB010000019.1"/>
</dbReference>
<dbReference type="Proteomes" id="UP001623600">
    <property type="component" value="Unassembled WGS sequence"/>
</dbReference>
<evidence type="ECO:0000313" key="2">
    <source>
        <dbReference type="EMBL" id="MFL0166397.1"/>
    </source>
</evidence>
<keyword evidence="1" id="KW-0175">Coiled coil</keyword>
<sequence>MKKNIKNIVAIGIGLSIVSGSINPVLAIENQKNNEIVSAQIINGQSSNGKPILTLDQVINAAITNSEDLNLKSQQISMYRKKEDIQDKTNDFYESLGEKIYDFPYDKLELLEKQTNQSKDFLQDQISSDITNKYNAIIIKQIDISQAKTNLDIKNKDLETIKTKVQIGMATSNQLTDKQIEINSLKNDIDAKENSLKDSMDYLGVLTNLNLSNYTLDPNIEYNLFKIDGSSDEYINDKIETYLKYNQKLINLTKDYLDDLKDDGVKDIMNKDIPSMPLGGIPSSASYMKKDDATGTVELDEGAYSIGLSSYALQLINYEKNALKYYMDLTKYGAYVDGKYGVEEAQVKLDDSKKSLKNGLRQAYSTLLDLENKINDLNDTIKSTNTKLKYAKTQVDVGLMTENNYNALVLKSEQLDSSLRTLINAYNNLKTTIQEPWVLGAN</sequence>